<sequence>MLQSLTTFFFFLAATSVASPTRIPRRDDHNTGLTWISKDSSLPKIMLYNTGDGTILSGSTNGRLDTTNYGGPIGRLTPETLIGNVSEVLDIAQIAVVNFTGGRNGAGSANADSDRFLNISMDAHKRLCSEDSDIVGAVMIHGTNTLADTVFGVDLTLNCSKPFVATGSMRPNSALSADGPSNFYDAVRTAIHPEARDRGALIALNDHLVSAFYATKTNGNTVSTFLAPDQGYIAQFMSGQPYFFYSPSLPKARNYFNPFKLSSPLPKVDVLYGHQGFDADLLYSAAKNGAKGIVIMGVGPGALSTAASKAAEDLYSQGVVTVASFRPYFGLSVPGPETEKIISSGVLRGENARIQLQLALGAGYDFEGIQKLFEGEVRKAVYNDATAFFNGTVL</sequence>
<dbReference type="PIRSF" id="PIRSF001220">
    <property type="entry name" value="L-ASNase_gatD"/>
    <property type="match status" value="1"/>
</dbReference>
<dbReference type="PANTHER" id="PTHR11707">
    <property type="entry name" value="L-ASPARAGINASE"/>
    <property type="match status" value="1"/>
</dbReference>
<evidence type="ECO:0000256" key="6">
    <source>
        <dbReference type="SAM" id="SignalP"/>
    </source>
</evidence>
<evidence type="ECO:0000256" key="4">
    <source>
        <dbReference type="ARBA" id="ARBA00049366"/>
    </source>
</evidence>
<proteinExistence type="inferred from homology"/>
<evidence type="ECO:0000313" key="9">
    <source>
        <dbReference type="EMBL" id="RGP81686.1"/>
    </source>
</evidence>
<dbReference type="InterPro" id="IPR004550">
    <property type="entry name" value="AsnASE_II"/>
</dbReference>
<dbReference type="InterPro" id="IPR040919">
    <property type="entry name" value="Asparaginase_C"/>
</dbReference>
<feature type="chain" id="PRO_5017204821" description="asparaginase" evidence="6">
    <location>
        <begin position="21"/>
        <end position="394"/>
    </location>
</feature>
<dbReference type="InterPro" id="IPR006034">
    <property type="entry name" value="Asparaginase/glutaminase-like"/>
</dbReference>
<dbReference type="SUPFAM" id="SSF53774">
    <property type="entry name" value="Glutaminase/Asparaginase"/>
    <property type="match status" value="1"/>
</dbReference>
<dbReference type="GO" id="GO:0006530">
    <property type="term" value="P:L-asparagine catabolic process"/>
    <property type="evidence" value="ECO:0007669"/>
    <property type="project" value="UniProtKB-ARBA"/>
</dbReference>
<reference evidence="9 10" key="1">
    <citation type="journal article" date="2018" name="PLoS Pathog.">
        <title>Evolution of structural diversity of trichothecenes, a family of toxins produced by plant pathogenic and entomopathogenic fungi.</title>
        <authorList>
            <person name="Proctor R.H."/>
            <person name="McCormick S.P."/>
            <person name="Kim H.S."/>
            <person name="Cardoza R.E."/>
            <person name="Stanley A.M."/>
            <person name="Lindo L."/>
            <person name="Kelly A."/>
            <person name="Brown D.W."/>
            <person name="Lee T."/>
            <person name="Vaughan M.M."/>
            <person name="Alexander N.J."/>
            <person name="Busman M."/>
            <person name="Gutierrez S."/>
        </authorList>
    </citation>
    <scope>NUCLEOTIDE SEQUENCE [LARGE SCALE GENOMIC DNA]</scope>
    <source>
        <strain evidence="9 10">NRRL 20695</strain>
    </source>
</reference>
<dbReference type="Pfam" id="PF00710">
    <property type="entry name" value="Asparaginase"/>
    <property type="match status" value="1"/>
</dbReference>
<evidence type="ECO:0000256" key="5">
    <source>
        <dbReference type="PIRSR" id="PIRSR604550-50"/>
    </source>
</evidence>
<evidence type="ECO:0000256" key="1">
    <source>
        <dbReference type="ARBA" id="ARBA00010518"/>
    </source>
</evidence>
<dbReference type="PIRSF" id="PIRSF500176">
    <property type="entry name" value="L_ASNase"/>
    <property type="match status" value="1"/>
</dbReference>
<evidence type="ECO:0000313" key="10">
    <source>
        <dbReference type="Proteomes" id="UP000266234"/>
    </source>
</evidence>
<comment type="caution">
    <text evidence="9">The sequence shown here is derived from an EMBL/GenBank/DDBJ whole genome shotgun (WGS) entry which is preliminary data.</text>
</comment>
<dbReference type="EC" id="3.5.1.1" evidence="2"/>
<dbReference type="CDD" id="cd08964">
    <property type="entry name" value="L-asparaginase_II"/>
    <property type="match status" value="1"/>
</dbReference>
<name>A0A395TB15_9HYPO</name>
<dbReference type="AlphaFoldDB" id="A0A395TB15"/>
<comment type="similarity">
    <text evidence="1">Belongs to the asparaginase 1 family.</text>
</comment>
<feature type="signal peptide" evidence="6">
    <location>
        <begin position="1"/>
        <end position="20"/>
    </location>
</feature>
<protein>
    <recommendedName>
        <fullName evidence="2">asparaginase</fullName>
        <ecNumber evidence="2">3.5.1.1</ecNumber>
    </recommendedName>
</protein>
<dbReference type="OrthoDB" id="542841at2759"/>
<dbReference type="Pfam" id="PF17763">
    <property type="entry name" value="Asparaginase_C"/>
    <property type="match status" value="1"/>
</dbReference>
<dbReference type="InterPro" id="IPR036152">
    <property type="entry name" value="Asp/glu_Ase-like_sf"/>
</dbReference>
<dbReference type="STRING" id="694270.A0A395TB15"/>
<dbReference type="GO" id="GO:0004067">
    <property type="term" value="F:asparaginase activity"/>
    <property type="evidence" value="ECO:0007669"/>
    <property type="project" value="UniProtKB-UniRule"/>
</dbReference>
<keyword evidence="6" id="KW-0732">Signal</keyword>
<feature type="domain" description="L-asparaginase N-terminal" evidence="7">
    <location>
        <begin position="44"/>
        <end position="246"/>
    </location>
</feature>
<evidence type="ECO:0000256" key="3">
    <source>
        <dbReference type="ARBA" id="ARBA00022801"/>
    </source>
</evidence>
<evidence type="ECO:0000256" key="2">
    <source>
        <dbReference type="ARBA" id="ARBA00012920"/>
    </source>
</evidence>
<dbReference type="PANTHER" id="PTHR11707:SF28">
    <property type="entry name" value="60 KDA LYSOPHOSPHOLIPASE"/>
    <property type="match status" value="1"/>
</dbReference>
<dbReference type="Gene3D" id="3.40.50.40">
    <property type="match status" value="1"/>
</dbReference>
<dbReference type="PROSITE" id="PS51732">
    <property type="entry name" value="ASN_GLN_ASE_3"/>
    <property type="match status" value="1"/>
</dbReference>
<dbReference type="Gene3D" id="3.40.50.1170">
    <property type="entry name" value="L-asparaginase, N-terminal domain"/>
    <property type="match status" value="1"/>
</dbReference>
<keyword evidence="3" id="KW-0378">Hydrolase</keyword>
<gene>
    <name evidence="9" type="ORF">FLONG3_173</name>
</gene>
<organism evidence="9 10">
    <name type="scientific">Fusarium longipes</name>
    <dbReference type="NCBI Taxonomy" id="694270"/>
    <lineage>
        <taxon>Eukaryota</taxon>
        <taxon>Fungi</taxon>
        <taxon>Dikarya</taxon>
        <taxon>Ascomycota</taxon>
        <taxon>Pezizomycotina</taxon>
        <taxon>Sordariomycetes</taxon>
        <taxon>Hypocreomycetidae</taxon>
        <taxon>Hypocreales</taxon>
        <taxon>Nectriaceae</taxon>
        <taxon>Fusarium</taxon>
    </lineage>
</organism>
<feature type="active site" description="O-isoaspartyl threonine intermediate" evidence="5">
    <location>
        <position position="54"/>
    </location>
</feature>
<feature type="domain" description="Asparaginase/glutaminase C-terminal" evidence="8">
    <location>
        <begin position="267"/>
        <end position="373"/>
    </location>
</feature>
<comment type="catalytic activity">
    <reaction evidence="4">
        <text>L-asparagine + H2O = L-aspartate + NH4(+)</text>
        <dbReference type="Rhea" id="RHEA:21016"/>
        <dbReference type="ChEBI" id="CHEBI:15377"/>
        <dbReference type="ChEBI" id="CHEBI:28938"/>
        <dbReference type="ChEBI" id="CHEBI:29991"/>
        <dbReference type="ChEBI" id="CHEBI:58048"/>
        <dbReference type="EC" id="3.5.1.1"/>
    </reaction>
</comment>
<dbReference type="SMART" id="SM00870">
    <property type="entry name" value="Asparaginase"/>
    <property type="match status" value="1"/>
</dbReference>
<keyword evidence="10" id="KW-1185">Reference proteome</keyword>
<dbReference type="InterPro" id="IPR037152">
    <property type="entry name" value="L-asparaginase_N_sf"/>
</dbReference>
<dbReference type="Proteomes" id="UP000266234">
    <property type="component" value="Unassembled WGS sequence"/>
</dbReference>
<accession>A0A395TB15</accession>
<dbReference type="InterPro" id="IPR027474">
    <property type="entry name" value="L-asparaginase_N"/>
</dbReference>
<dbReference type="EMBL" id="PXOG01000004">
    <property type="protein sequence ID" value="RGP81686.1"/>
    <property type="molecule type" value="Genomic_DNA"/>
</dbReference>
<evidence type="ECO:0000259" key="8">
    <source>
        <dbReference type="Pfam" id="PF17763"/>
    </source>
</evidence>
<dbReference type="InterPro" id="IPR027473">
    <property type="entry name" value="L-asparaginase_C"/>
</dbReference>
<evidence type="ECO:0000259" key="7">
    <source>
        <dbReference type="Pfam" id="PF00710"/>
    </source>
</evidence>